<evidence type="ECO:0000313" key="1">
    <source>
        <dbReference type="EMBL" id="TPG60113.1"/>
    </source>
</evidence>
<comment type="caution">
    <text evidence="1">The sequence shown here is derived from an EMBL/GenBank/DDBJ whole genome shotgun (WGS) entry which is preliminary data.</text>
</comment>
<name>A0A502GHA9_9GAMM</name>
<accession>A0A502GHA9</accession>
<sequence length="152" mass="17063">MSVRTSQVTNAIKAVSEIKDGLAAFTSLENQAQLWSQQFYKNLTRGTNGMLDGDISDFKVIVFNNRKGMTLRFDHLTFEPIKGDSDDVTSAYITIDFVEVNATPIRQFLCESMVIGYTNVDTGKTEIAFSKHVMLKKLSEFYDVISQSLSKV</sequence>
<evidence type="ECO:0000313" key="2">
    <source>
        <dbReference type="Proteomes" id="UP000317663"/>
    </source>
</evidence>
<dbReference type="Proteomes" id="UP000317663">
    <property type="component" value="Unassembled WGS sequence"/>
</dbReference>
<gene>
    <name evidence="1" type="ORF">EAH77_16220</name>
</gene>
<organism evidence="1 2">
    <name type="scientific">Ewingella americana</name>
    <dbReference type="NCBI Taxonomy" id="41202"/>
    <lineage>
        <taxon>Bacteria</taxon>
        <taxon>Pseudomonadati</taxon>
        <taxon>Pseudomonadota</taxon>
        <taxon>Gammaproteobacteria</taxon>
        <taxon>Enterobacterales</taxon>
        <taxon>Yersiniaceae</taxon>
        <taxon>Ewingella</taxon>
    </lineage>
</organism>
<reference evidence="1 2" key="1">
    <citation type="journal article" date="2019" name="Environ. Microbiol.">
        <title>Species interactions and distinct microbial communities in high Arctic permafrost affected cryosols are associated with the CH4 and CO2 gas fluxes.</title>
        <authorList>
            <person name="Altshuler I."/>
            <person name="Hamel J."/>
            <person name="Turney S."/>
            <person name="Magnuson E."/>
            <person name="Levesque R."/>
            <person name="Greer C."/>
            <person name="Whyte L.G."/>
        </authorList>
    </citation>
    <scope>NUCLEOTIDE SEQUENCE [LARGE SCALE GENOMIC DNA]</scope>
    <source>
        <strain evidence="1 2">E4</strain>
    </source>
</reference>
<keyword evidence="2" id="KW-1185">Reference proteome</keyword>
<dbReference type="RefSeq" id="WP_140473840.1">
    <property type="nucleotide sequence ID" value="NZ_RCZD01000008.1"/>
</dbReference>
<protein>
    <submittedName>
        <fullName evidence="1">Uncharacterized protein</fullName>
    </submittedName>
</protein>
<proteinExistence type="predicted"/>
<dbReference type="AlphaFoldDB" id="A0A502GHA9"/>
<dbReference type="EMBL" id="RCZD01000008">
    <property type="protein sequence ID" value="TPG60113.1"/>
    <property type="molecule type" value="Genomic_DNA"/>
</dbReference>